<evidence type="ECO:0000256" key="1">
    <source>
        <dbReference type="SAM" id="SignalP"/>
    </source>
</evidence>
<evidence type="ECO:0000313" key="3">
    <source>
        <dbReference type="Proteomes" id="UP000034455"/>
    </source>
</evidence>
<feature type="chain" id="PRO_5030011033" evidence="1">
    <location>
        <begin position="27"/>
        <end position="62"/>
    </location>
</feature>
<evidence type="ECO:0000313" key="2">
    <source>
        <dbReference type="EMBL" id="KKI65262.1"/>
    </source>
</evidence>
<protein>
    <submittedName>
        <fullName evidence="2">Uncharacterized protein</fullName>
    </submittedName>
</protein>
<gene>
    <name evidence="2" type="ORF">UF66_1219</name>
</gene>
<proteinExistence type="predicted"/>
<dbReference type="PATRIC" id="fig|74704.6.peg.1253"/>
<dbReference type="AlphaFoldDB" id="A0A0M2NZ76"/>
<dbReference type="GeneID" id="69857015"/>
<dbReference type="EMBL" id="LAKJ01000002">
    <property type="protein sequence ID" value="KKI65262.1"/>
    <property type="molecule type" value="Genomic_DNA"/>
</dbReference>
<feature type="signal peptide" evidence="1">
    <location>
        <begin position="1"/>
        <end position="26"/>
    </location>
</feature>
<sequence length="62" mass="6561">MKKMVTATIATLSLGAIGVAQGEAHASENNQSNTQYTSNHANSDILTMVISIKMIMGTIITH</sequence>
<accession>A0A0M2NZ76</accession>
<organism evidence="2 3">
    <name type="scientific">Staphylococcus cohnii subsp. cohnii</name>
    <dbReference type="NCBI Taxonomy" id="74704"/>
    <lineage>
        <taxon>Bacteria</taxon>
        <taxon>Bacillati</taxon>
        <taxon>Bacillota</taxon>
        <taxon>Bacilli</taxon>
        <taxon>Bacillales</taxon>
        <taxon>Staphylococcaceae</taxon>
        <taxon>Staphylococcus</taxon>
        <taxon>Staphylococcus cohnii species complex</taxon>
    </lineage>
</organism>
<reference evidence="2 3" key="1">
    <citation type="submission" date="2015-03" db="EMBL/GenBank/DDBJ databases">
        <title>Genome Assembly of Staphylococcus cohnii subsp. cohnii strain G22B2.</title>
        <authorList>
            <person name="Nair G."/>
            <person name="Kaur G."/>
            <person name="Khatri I."/>
            <person name="Singh N.K."/>
            <person name="Sathyabama S."/>
            <person name="Maurya S.K."/>
            <person name="Subramanian S."/>
            <person name="Agrewala J.N."/>
            <person name="Mayilraj S."/>
        </authorList>
    </citation>
    <scope>NUCLEOTIDE SEQUENCE [LARGE SCALE GENOMIC DNA]</scope>
    <source>
        <strain evidence="2 3">G22B2</strain>
    </source>
</reference>
<name>A0A0M2NZ76_STACC</name>
<comment type="caution">
    <text evidence="2">The sequence shown here is derived from an EMBL/GenBank/DDBJ whole genome shotgun (WGS) entry which is preliminary data.</text>
</comment>
<dbReference type="RefSeq" id="WP_019469152.1">
    <property type="nucleotide sequence ID" value="NZ_BKAS01000001.1"/>
</dbReference>
<keyword evidence="1" id="KW-0732">Signal</keyword>
<dbReference type="Proteomes" id="UP000034455">
    <property type="component" value="Unassembled WGS sequence"/>
</dbReference>